<keyword evidence="3" id="KW-1185">Reference proteome</keyword>
<comment type="caution">
    <text evidence="2">The sequence shown here is derived from an EMBL/GenBank/DDBJ whole genome shotgun (WGS) entry which is preliminary data.</text>
</comment>
<evidence type="ECO:0000313" key="2">
    <source>
        <dbReference type="EMBL" id="MBB4045096.1"/>
    </source>
</evidence>
<sequence length="147" mass="17722">MILYDSLLAKAILNKKKENVMIFGINFTKKKYLEPCKEMEMMIYRKIYFECILLALVPALIPSVLISWWFMLLVPMMYYILYSIEWVILLFSSKAKTSRRDHLGNYLSAFDLEAKVNNYDLLYLRKRKSWAWMKLYGKVDTQYLERE</sequence>
<proteinExistence type="predicted"/>
<evidence type="ECO:0000313" key="3">
    <source>
        <dbReference type="Proteomes" id="UP000560658"/>
    </source>
</evidence>
<dbReference type="AlphaFoldDB" id="A0A840D0I9"/>
<keyword evidence="1" id="KW-0472">Membrane</keyword>
<dbReference type="RefSeq" id="WP_044162333.1">
    <property type="nucleotide sequence ID" value="NZ_JACIER010000012.1"/>
</dbReference>
<feature type="transmembrane region" description="Helical" evidence="1">
    <location>
        <begin position="47"/>
        <end position="70"/>
    </location>
</feature>
<name>A0A840D0I9_9BACE</name>
<accession>A0A840D0I9</accession>
<keyword evidence="1" id="KW-0812">Transmembrane</keyword>
<reference evidence="2" key="1">
    <citation type="submission" date="2020-08" db="EMBL/GenBank/DDBJ databases">
        <title>Genomic Encyclopedia of Type Strains, Phase IV (KMG-IV): sequencing the most valuable type-strain genomes for metagenomic binning, comparative biology and taxonomic classification.</title>
        <authorList>
            <person name="Goeker M."/>
        </authorList>
    </citation>
    <scope>NUCLEOTIDE SEQUENCE [LARGE SCALE GENOMIC DNA]</scope>
    <source>
        <strain evidence="2">DSM 105720</strain>
    </source>
</reference>
<keyword evidence="1" id="KW-1133">Transmembrane helix</keyword>
<gene>
    <name evidence="2" type="ORF">GGR06_002906</name>
</gene>
<dbReference type="Proteomes" id="UP000560658">
    <property type="component" value="Unassembled WGS sequence"/>
</dbReference>
<evidence type="ECO:0000256" key="1">
    <source>
        <dbReference type="SAM" id="Phobius"/>
    </source>
</evidence>
<protein>
    <submittedName>
        <fullName evidence="2">Uncharacterized protein</fullName>
    </submittedName>
</protein>
<feature type="transmembrane region" description="Helical" evidence="1">
    <location>
        <begin position="76"/>
        <end position="93"/>
    </location>
</feature>
<organism evidence="2 3">
    <name type="scientific">Bacteroides reticulotermitis</name>
    <dbReference type="NCBI Taxonomy" id="1133319"/>
    <lineage>
        <taxon>Bacteria</taxon>
        <taxon>Pseudomonadati</taxon>
        <taxon>Bacteroidota</taxon>
        <taxon>Bacteroidia</taxon>
        <taxon>Bacteroidales</taxon>
        <taxon>Bacteroidaceae</taxon>
        <taxon>Bacteroides</taxon>
    </lineage>
</organism>
<dbReference type="EMBL" id="JACIER010000012">
    <property type="protein sequence ID" value="MBB4045096.1"/>
    <property type="molecule type" value="Genomic_DNA"/>
</dbReference>